<dbReference type="Proteomes" id="UP001591681">
    <property type="component" value="Unassembled WGS sequence"/>
</dbReference>
<proteinExistence type="predicted"/>
<gene>
    <name evidence="1" type="ORF">ACEWY4_026021</name>
</gene>
<dbReference type="InterPro" id="IPR007743">
    <property type="entry name" value="Immunity-related_GTPase-like"/>
</dbReference>
<dbReference type="Pfam" id="PF05049">
    <property type="entry name" value="IIGP"/>
    <property type="match status" value="1"/>
</dbReference>
<dbReference type="PANTHER" id="PTHR32341">
    <property type="entry name" value="INTERFERON-INDUCIBLE GTPASE"/>
    <property type="match status" value="1"/>
</dbReference>
<accession>A0ABD1IWN0</accession>
<dbReference type="EMBL" id="JBHFQA010000023">
    <property type="protein sequence ID" value="KAL2078336.1"/>
    <property type="molecule type" value="Genomic_DNA"/>
</dbReference>
<evidence type="ECO:0000313" key="1">
    <source>
        <dbReference type="EMBL" id="KAL2078336.1"/>
    </source>
</evidence>
<organism evidence="1 2">
    <name type="scientific">Coilia grayii</name>
    <name type="common">Gray's grenadier anchovy</name>
    <dbReference type="NCBI Taxonomy" id="363190"/>
    <lineage>
        <taxon>Eukaryota</taxon>
        <taxon>Metazoa</taxon>
        <taxon>Chordata</taxon>
        <taxon>Craniata</taxon>
        <taxon>Vertebrata</taxon>
        <taxon>Euteleostomi</taxon>
        <taxon>Actinopterygii</taxon>
        <taxon>Neopterygii</taxon>
        <taxon>Teleostei</taxon>
        <taxon>Clupei</taxon>
        <taxon>Clupeiformes</taxon>
        <taxon>Clupeoidei</taxon>
        <taxon>Engraulidae</taxon>
        <taxon>Coilinae</taxon>
        <taxon>Coilia</taxon>
    </lineage>
</organism>
<dbReference type="InterPro" id="IPR051515">
    <property type="entry name" value="IRG"/>
</dbReference>
<comment type="caution">
    <text evidence="1">The sequence shown here is derived from an EMBL/GenBank/DDBJ whole genome shotgun (WGS) entry which is preliminary data.</text>
</comment>
<reference evidence="1 2" key="1">
    <citation type="submission" date="2024-09" db="EMBL/GenBank/DDBJ databases">
        <title>A chromosome-level genome assembly of Gray's grenadier anchovy, Coilia grayii.</title>
        <authorList>
            <person name="Fu Z."/>
        </authorList>
    </citation>
    <scope>NUCLEOTIDE SEQUENCE [LARGE SCALE GENOMIC DNA]</scope>
    <source>
        <strain evidence="1">G4</strain>
        <tissue evidence="1">Muscle</tissue>
    </source>
</reference>
<dbReference type="AlphaFoldDB" id="A0ABD1IWN0"/>
<sequence>MNTVFAGQGHYTRKVHLGFKFDFKDLVKTLEGNLPDHKKDALMLSLPVYSIQSLKKKYSTFQKAVWAVAVVSAGIATAPVPGLSPACDIAMVTSFLTKCYFSFGLNDNALRKLSERVDKPILEAVKESKLVQAIASKSLLPAKMAARLGAAGVIEALFSLVPLAGSLTAAGVSFVTTRSVLQEGLDELYRVAKMVIEMAELE</sequence>
<dbReference type="PANTHER" id="PTHR32341:SF10">
    <property type="entry name" value="INTERFERON-INDUCIBLE GTPASE 5"/>
    <property type="match status" value="1"/>
</dbReference>
<protein>
    <submittedName>
        <fullName evidence="1">Uncharacterized protein</fullName>
    </submittedName>
</protein>
<keyword evidence="2" id="KW-1185">Reference proteome</keyword>
<evidence type="ECO:0000313" key="2">
    <source>
        <dbReference type="Proteomes" id="UP001591681"/>
    </source>
</evidence>
<name>A0ABD1IWN0_9TELE</name>